<dbReference type="AlphaFoldDB" id="A0A6A5C567"/>
<dbReference type="OMA" id="IGISNWC"/>
<protein>
    <recommendedName>
        <fullName evidence="4">Glycosyl transferase family 28 C-terminal domain-containing protein</fullName>
    </recommendedName>
</protein>
<accession>A0A6A5C567</accession>
<dbReference type="PANTHER" id="PTHR38134:SF2">
    <property type="entry name" value="GALACTOKINASE"/>
    <property type="match status" value="1"/>
</dbReference>
<proteinExistence type="predicted"/>
<dbReference type="RefSeq" id="XP_044565182.1">
    <property type="nucleotide sequence ID" value="XM_044704340.1"/>
</dbReference>
<dbReference type="OrthoDB" id="10253734at2759"/>
<reference evidence="2 3" key="1">
    <citation type="journal article" date="2019" name="Sci. Rep.">
        <title>Nanopore sequencing improves the draft genome of the human pathogenic amoeba Naegleria fowleri.</title>
        <authorList>
            <person name="Liechti N."/>
            <person name="Schurch N."/>
            <person name="Bruggmann R."/>
            <person name="Wittwer M."/>
        </authorList>
    </citation>
    <scope>NUCLEOTIDE SEQUENCE [LARGE SCALE GENOMIC DNA]</scope>
    <source>
        <strain evidence="2 3">ATCC 30894</strain>
    </source>
</reference>
<evidence type="ECO:0008006" key="4">
    <source>
        <dbReference type="Google" id="ProtNLM"/>
    </source>
</evidence>
<dbReference type="Proteomes" id="UP000444721">
    <property type="component" value="Unassembled WGS sequence"/>
</dbReference>
<feature type="region of interest" description="Disordered" evidence="1">
    <location>
        <begin position="112"/>
        <end position="136"/>
    </location>
</feature>
<evidence type="ECO:0000256" key="1">
    <source>
        <dbReference type="SAM" id="MobiDB-lite"/>
    </source>
</evidence>
<evidence type="ECO:0000313" key="2">
    <source>
        <dbReference type="EMBL" id="KAF0980469.1"/>
    </source>
</evidence>
<organism evidence="2 3">
    <name type="scientific">Naegleria fowleri</name>
    <name type="common">Brain eating amoeba</name>
    <dbReference type="NCBI Taxonomy" id="5763"/>
    <lineage>
        <taxon>Eukaryota</taxon>
        <taxon>Discoba</taxon>
        <taxon>Heterolobosea</taxon>
        <taxon>Tetramitia</taxon>
        <taxon>Eutetramitia</taxon>
        <taxon>Vahlkampfiidae</taxon>
        <taxon>Naegleria</taxon>
    </lineage>
</organism>
<keyword evidence="3" id="KW-1185">Reference proteome</keyword>
<comment type="caution">
    <text evidence="2">The sequence shown here is derived from an EMBL/GenBank/DDBJ whole genome shotgun (WGS) entry which is preliminary data.</text>
</comment>
<dbReference type="InterPro" id="IPR053205">
    <property type="entry name" value="GHMP_kinase_L-arabinokinase"/>
</dbReference>
<dbReference type="VEuPathDB" id="AmoebaDB:NF0043700"/>
<sequence length="504" mass="58323">MIVQHIAVFISDHGLGHLTRLAPTVNELYRKFPNAQFHIITNVNKFFISERLQEIPREQIRLLNIKISVGLIEEENTVSTCPFKTIEMWKQHWDQHYRCLYDDSIYEDNNGIYNNTTEQKPSNDDDDSDQTNDERRNVSHHSSMIFAIEEFLQPYQIQLIVWDVPDVAPVMAKRLNEKYSREGESKWPISIGISNWCWEWIYEHCMDHFPQDFPKDKILGHIHQRPVTFQELEKEKQLMVKQSRLLYSTLGKTDLFIQLPYPTDELPFKKDLTIVKPLDNSWPITETIKKAKFTKDQMKQWIFSKSKIASSSNTLDLSQIKVMMFSFGGLSFPSSTLIQEKEPTWSIPNDWLVVVMCSSKIEGDTIPANVVNLTFLDLGNECIDFARDLLLAVDVLVGKTSYGTVTETLFHQIPTMYLERYGMIEHGYTERALKDNLGEECVCQVEGDEVINALPSLFLKASQLVENKKKRGLENCKDGRRVDLEFNGGQKAADMICSFLESNK</sequence>
<dbReference type="VEuPathDB" id="AmoebaDB:NfTy_027170"/>
<dbReference type="EMBL" id="VFQX01000019">
    <property type="protein sequence ID" value="KAF0980469.1"/>
    <property type="molecule type" value="Genomic_DNA"/>
</dbReference>
<evidence type="ECO:0000313" key="3">
    <source>
        <dbReference type="Proteomes" id="UP000444721"/>
    </source>
</evidence>
<dbReference type="GeneID" id="68120898"/>
<name>A0A6A5C567_NAEFO</name>
<dbReference type="PANTHER" id="PTHR38134">
    <property type="entry name" value="SLR1395 PROTEIN"/>
    <property type="match status" value="1"/>
</dbReference>
<dbReference type="VEuPathDB" id="AmoebaDB:FDP41_013683"/>
<gene>
    <name evidence="2" type="ORF">FDP41_013683</name>
</gene>